<evidence type="ECO:0000256" key="14">
    <source>
        <dbReference type="PIRSR" id="PIRSR611782-1"/>
    </source>
</evidence>
<keyword evidence="9" id="KW-0574">Periplasm</keyword>
<evidence type="ECO:0000259" key="16">
    <source>
        <dbReference type="PROSITE" id="PS50106"/>
    </source>
</evidence>
<dbReference type="FunFam" id="2.40.10.120:FF:000007">
    <property type="entry name" value="Periplasmic serine endoprotease DegP-like"/>
    <property type="match status" value="1"/>
</dbReference>
<dbReference type="SMART" id="SM00228">
    <property type="entry name" value="PDZ"/>
    <property type="match status" value="2"/>
</dbReference>
<comment type="subcellular location">
    <subcellularLocation>
        <location evidence="2">Periplasm</location>
    </subcellularLocation>
</comment>
<dbReference type="FunFam" id="2.40.10.10:FF:000001">
    <property type="entry name" value="Periplasmic serine protease DegS"/>
    <property type="match status" value="1"/>
</dbReference>
<evidence type="ECO:0000256" key="4">
    <source>
        <dbReference type="ARBA" id="ARBA00013035"/>
    </source>
</evidence>
<dbReference type="OrthoDB" id="9758917at2"/>
<dbReference type="PANTHER" id="PTHR22939">
    <property type="entry name" value="SERINE PROTEASE FAMILY S1C HTRA-RELATED"/>
    <property type="match status" value="1"/>
</dbReference>
<evidence type="ECO:0000256" key="5">
    <source>
        <dbReference type="ARBA" id="ARBA00013958"/>
    </source>
</evidence>
<evidence type="ECO:0000256" key="2">
    <source>
        <dbReference type="ARBA" id="ARBA00004418"/>
    </source>
</evidence>
<dbReference type="PANTHER" id="PTHR22939:SF129">
    <property type="entry name" value="SERINE PROTEASE HTRA2, MITOCHONDRIAL"/>
    <property type="match status" value="1"/>
</dbReference>
<feature type="domain" description="PDZ" evidence="16">
    <location>
        <begin position="268"/>
        <end position="362"/>
    </location>
</feature>
<dbReference type="InterPro" id="IPR011782">
    <property type="entry name" value="Pept_S1C_Do"/>
</dbReference>
<keyword evidence="6 17" id="KW-0645">Protease</keyword>
<gene>
    <name evidence="17" type="ORF">SAMN02745124_02332</name>
</gene>
<dbReference type="CDD" id="cd10839">
    <property type="entry name" value="cpPDZ1_DegP-like"/>
    <property type="match status" value="1"/>
</dbReference>
<reference evidence="17 18" key="1">
    <citation type="submission" date="2016-11" db="EMBL/GenBank/DDBJ databases">
        <authorList>
            <person name="Jaros S."/>
            <person name="Januszkiewicz K."/>
            <person name="Wedrychowicz H."/>
        </authorList>
    </citation>
    <scope>NUCLEOTIDE SEQUENCE [LARGE SCALE GENOMIC DNA]</scope>
    <source>
        <strain evidence="17 18">DSM 9705</strain>
    </source>
</reference>
<dbReference type="AlphaFoldDB" id="A0A1M5WJ55"/>
<feature type="domain" description="PDZ" evidence="16">
    <location>
        <begin position="377"/>
        <end position="472"/>
    </location>
</feature>
<evidence type="ECO:0000256" key="13">
    <source>
        <dbReference type="ARBA" id="ARBA00032850"/>
    </source>
</evidence>
<feature type="active site" description="Charge relay system" evidence="14">
    <location>
        <position position="227"/>
    </location>
</feature>
<evidence type="ECO:0000256" key="9">
    <source>
        <dbReference type="ARBA" id="ARBA00022764"/>
    </source>
</evidence>
<dbReference type="RefSeq" id="WP_073376204.1">
    <property type="nucleotide sequence ID" value="NZ_FQXS01000013.1"/>
</dbReference>
<keyword evidence="10" id="KW-0378">Hydrolase</keyword>
<evidence type="ECO:0000256" key="1">
    <source>
        <dbReference type="ARBA" id="ARBA00001772"/>
    </source>
</evidence>
<dbReference type="GO" id="GO:0004252">
    <property type="term" value="F:serine-type endopeptidase activity"/>
    <property type="evidence" value="ECO:0007669"/>
    <property type="project" value="InterPro"/>
</dbReference>
<evidence type="ECO:0000256" key="6">
    <source>
        <dbReference type="ARBA" id="ARBA00022670"/>
    </source>
</evidence>
<evidence type="ECO:0000256" key="8">
    <source>
        <dbReference type="ARBA" id="ARBA00022737"/>
    </source>
</evidence>
<dbReference type="NCBIfam" id="TIGR02037">
    <property type="entry name" value="degP_htrA_DO"/>
    <property type="match status" value="1"/>
</dbReference>
<feature type="binding site" evidence="15">
    <location>
        <position position="122"/>
    </location>
    <ligand>
        <name>substrate</name>
    </ligand>
</feature>
<evidence type="ECO:0000256" key="11">
    <source>
        <dbReference type="ARBA" id="ARBA00022825"/>
    </source>
</evidence>
<evidence type="ECO:0000313" key="17">
    <source>
        <dbReference type="EMBL" id="SHH87579.1"/>
    </source>
</evidence>
<keyword evidence="7" id="KW-0732">Signal</keyword>
<dbReference type="Gene3D" id="2.30.42.10">
    <property type="match status" value="2"/>
</dbReference>
<dbReference type="EC" id="3.4.21.107" evidence="4"/>
<dbReference type="SUPFAM" id="SSF50156">
    <property type="entry name" value="PDZ domain-like"/>
    <property type="match status" value="2"/>
</dbReference>
<dbReference type="InterPro" id="IPR001940">
    <property type="entry name" value="Peptidase_S1C"/>
</dbReference>
<keyword evidence="12" id="KW-0346">Stress response</keyword>
<dbReference type="STRING" id="1121409.SAMN02745124_02332"/>
<dbReference type="GO" id="GO:0006508">
    <property type="term" value="P:proteolysis"/>
    <property type="evidence" value="ECO:0007669"/>
    <property type="project" value="UniProtKB-KW"/>
</dbReference>
<dbReference type="PRINTS" id="PR00834">
    <property type="entry name" value="PROTEASES2C"/>
</dbReference>
<dbReference type="InterPro" id="IPR009003">
    <property type="entry name" value="Peptidase_S1_PA"/>
</dbReference>
<dbReference type="Pfam" id="PF13180">
    <property type="entry name" value="PDZ_2"/>
    <property type="match status" value="1"/>
</dbReference>
<feature type="active site" description="Charge relay system" evidence="14">
    <location>
        <position position="152"/>
    </location>
</feature>
<dbReference type="Pfam" id="PF13365">
    <property type="entry name" value="Trypsin_2"/>
    <property type="match status" value="1"/>
</dbReference>
<dbReference type="Proteomes" id="UP000184139">
    <property type="component" value="Unassembled WGS sequence"/>
</dbReference>
<sequence length="482" mass="52372">MENTRILRLSTTPFIALIFLLVASLITVRAAPTEEDIEVLDRSAKAFAQVVKDVKPAVVHIKVESTAKPPAEMEEFFNHPFFERFFGPQFRFQDPNRPKRRQYGAGSGFIISDDGHILTNNHVVENAEKMTVTLADNREVEAKLIGTDPQSDVALIKIDVDEELPTLSLGDSEALDVGEWVIAIGNPFGLNQTVTVGVVSAKGRSRVGINEYENFIQTDAAINPGNSGGPLINIYGEVVGINSALYSRTGGYMGIGFAIPINMVKSIEDQLQKHGKVTRGWLGVVIQDVNEELAKSFDLKKAKGILVSETQQDSPADKAGIQQGDILTGLDGVELKDVADLRNRIALTIPGTTVTLQVVRDGEPLEIKVEITEQPADFGVARSGSDSALGSFGLAVQELTPELAEQLGYQDRQGVVISEVEPGSVAEQSGLKAGQLIEEVNKVKISNIREMQQVLSKSSHSDRVLLRVRFGNFSQYVVLTAP</sequence>
<accession>A0A1M5WJ55</accession>
<evidence type="ECO:0000256" key="3">
    <source>
        <dbReference type="ARBA" id="ARBA00010541"/>
    </source>
</evidence>
<feature type="active site" description="Charge relay system" evidence="14">
    <location>
        <position position="122"/>
    </location>
</feature>
<evidence type="ECO:0000256" key="15">
    <source>
        <dbReference type="PIRSR" id="PIRSR611782-2"/>
    </source>
</evidence>
<dbReference type="FunFam" id="2.30.42.10:FF:000037">
    <property type="entry name" value="Periplasmic serine endoprotease DegP-like"/>
    <property type="match status" value="1"/>
</dbReference>
<organism evidence="17 18">
    <name type="scientific">Desulfofustis glycolicus DSM 9705</name>
    <dbReference type="NCBI Taxonomy" id="1121409"/>
    <lineage>
        <taxon>Bacteria</taxon>
        <taxon>Pseudomonadati</taxon>
        <taxon>Thermodesulfobacteriota</taxon>
        <taxon>Desulfobulbia</taxon>
        <taxon>Desulfobulbales</taxon>
        <taxon>Desulfocapsaceae</taxon>
        <taxon>Desulfofustis</taxon>
    </lineage>
</organism>
<evidence type="ECO:0000256" key="12">
    <source>
        <dbReference type="ARBA" id="ARBA00023016"/>
    </source>
</evidence>
<dbReference type="PROSITE" id="PS50106">
    <property type="entry name" value="PDZ"/>
    <property type="match status" value="2"/>
</dbReference>
<feature type="binding site" evidence="15">
    <location>
        <position position="64"/>
    </location>
    <ligand>
        <name>substrate</name>
    </ligand>
</feature>
<keyword evidence="8" id="KW-0677">Repeat</keyword>
<comment type="catalytic activity">
    <reaction evidence="1">
        <text>Acts on substrates that are at least partially unfolded. The cleavage site P1 residue is normally between a pair of hydrophobic residues, such as Val-|-Val.</text>
        <dbReference type="EC" id="3.4.21.107"/>
    </reaction>
</comment>
<name>A0A1M5WJ55_9BACT</name>
<dbReference type="Gene3D" id="2.40.10.120">
    <property type="match status" value="1"/>
</dbReference>
<dbReference type="InterPro" id="IPR001478">
    <property type="entry name" value="PDZ"/>
</dbReference>
<protein>
    <recommendedName>
        <fullName evidence="5">Probable periplasmic serine endoprotease DegP-like</fullName>
        <ecNumber evidence="4">3.4.21.107</ecNumber>
    </recommendedName>
    <alternativeName>
        <fullName evidence="13">Protease Do</fullName>
    </alternativeName>
</protein>
<evidence type="ECO:0000256" key="7">
    <source>
        <dbReference type="ARBA" id="ARBA00022729"/>
    </source>
</evidence>
<keyword evidence="18" id="KW-1185">Reference proteome</keyword>
<dbReference type="Pfam" id="PF00595">
    <property type="entry name" value="PDZ"/>
    <property type="match status" value="1"/>
</dbReference>
<evidence type="ECO:0000313" key="18">
    <source>
        <dbReference type="Proteomes" id="UP000184139"/>
    </source>
</evidence>
<evidence type="ECO:0000256" key="10">
    <source>
        <dbReference type="ARBA" id="ARBA00022801"/>
    </source>
</evidence>
<dbReference type="SUPFAM" id="SSF50494">
    <property type="entry name" value="Trypsin-like serine proteases"/>
    <property type="match status" value="1"/>
</dbReference>
<dbReference type="InterPro" id="IPR036034">
    <property type="entry name" value="PDZ_sf"/>
</dbReference>
<dbReference type="GO" id="GO:0042597">
    <property type="term" value="C:periplasmic space"/>
    <property type="evidence" value="ECO:0007669"/>
    <property type="project" value="UniProtKB-SubCell"/>
</dbReference>
<feature type="binding site" evidence="15">
    <location>
        <begin position="225"/>
        <end position="227"/>
    </location>
    <ligand>
        <name>substrate</name>
    </ligand>
</feature>
<proteinExistence type="inferred from homology"/>
<comment type="similarity">
    <text evidence="3">Belongs to the peptidase S1C family.</text>
</comment>
<keyword evidence="11" id="KW-0720">Serine protease</keyword>
<dbReference type="EMBL" id="FQXS01000013">
    <property type="protein sequence ID" value="SHH87579.1"/>
    <property type="molecule type" value="Genomic_DNA"/>
</dbReference>
<feature type="binding site" evidence="15">
    <location>
        <position position="152"/>
    </location>
    <ligand>
        <name>substrate</name>
    </ligand>
</feature>